<evidence type="ECO:0000313" key="7">
    <source>
        <dbReference type="EMBL" id="RJQ76242.1"/>
    </source>
</evidence>
<evidence type="ECO:0000256" key="1">
    <source>
        <dbReference type="ARBA" id="ARBA00001974"/>
    </source>
</evidence>
<dbReference type="PROSITE" id="PS51387">
    <property type="entry name" value="FAD_PCMH"/>
    <property type="match status" value="1"/>
</dbReference>
<sequence length="478" mass="50220">MTISRRVFLGLSGAAVPFAAGLSGPVPDRWGRLRRRLAGPLLRPGDAGYDDARRGFFAMYDRRPAAVAGCARREDVQACVDFAARQGIPLAARSGGHSYPGYSTVDDGLVADLARLNRIELHEGGRVTIGAGARLGAVYAALAAAGRALPAGTCPTVGIAGLTLGGGLGVLGRKYGLTCDLLESAELVTADGTCHTVSAASRPELFWALRGGGGGNFGIVTSFTFRTVPAPGLTTFDVQFPPAAAATLFAAWQEWQPRMPDELWADLGLGASAANLGGCFVGPRTRLTPLLDTLVRQVGTPLKRAEQERGFVDTMEWFAGCGDLSSTSCRPGWDGGGGGVEQRSYVATSRMLMRPAPDPAAVIAALTANPDTYTIVDGGGGAIARGDSAYAHRSALASFQFTQPVAPGGEAAARREIGRIRDGLGTEFGTTGYINYLDPEMPDWGRAYYGEHLPRLRAIARRYDPGGVFSFPRALIRA</sequence>
<dbReference type="InterPro" id="IPR006094">
    <property type="entry name" value="Oxid_FAD_bind_N"/>
</dbReference>
<dbReference type="PROSITE" id="PS00862">
    <property type="entry name" value="OX2_COVAL_FAD"/>
    <property type="match status" value="1"/>
</dbReference>
<keyword evidence="3" id="KW-0285">Flavoprotein</keyword>
<dbReference type="AlphaFoldDB" id="A0A419HJZ3"/>
<gene>
    <name evidence="7" type="ORF">D5S19_30660</name>
</gene>
<comment type="caution">
    <text evidence="7">The sequence shown here is derived from an EMBL/GenBank/DDBJ whole genome shotgun (WGS) entry which is preliminary data.</text>
</comment>
<dbReference type="InterPro" id="IPR012951">
    <property type="entry name" value="BBE"/>
</dbReference>
<dbReference type="Gene3D" id="3.30.43.10">
    <property type="entry name" value="Uridine Diphospho-n-acetylenolpyruvylglucosamine Reductase, domain 2"/>
    <property type="match status" value="1"/>
</dbReference>
<dbReference type="OrthoDB" id="9775082at2"/>
<dbReference type="RefSeq" id="WP_120026833.1">
    <property type="nucleotide sequence ID" value="NZ_QZFV01000149.1"/>
</dbReference>
<name>A0A419HJZ3_9PSEU</name>
<feature type="domain" description="FAD-binding PCMH-type" evidence="6">
    <location>
        <begin position="60"/>
        <end position="230"/>
    </location>
</feature>
<dbReference type="Pfam" id="PF08031">
    <property type="entry name" value="BBE"/>
    <property type="match status" value="1"/>
</dbReference>
<evidence type="ECO:0000256" key="3">
    <source>
        <dbReference type="ARBA" id="ARBA00022630"/>
    </source>
</evidence>
<dbReference type="InterPro" id="IPR006093">
    <property type="entry name" value="Oxy_OxRdtase_FAD_BS"/>
</dbReference>
<dbReference type="InterPro" id="IPR016166">
    <property type="entry name" value="FAD-bd_PCMH"/>
</dbReference>
<keyword evidence="4" id="KW-0274">FAD</keyword>
<keyword evidence="8" id="KW-1185">Reference proteome</keyword>
<evidence type="ECO:0000256" key="5">
    <source>
        <dbReference type="ARBA" id="ARBA00023002"/>
    </source>
</evidence>
<comment type="cofactor">
    <cofactor evidence="1">
        <name>FAD</name>
        <dbReference type="ChEBI" id="CHEBI:57692"/>
    </cofactor>
</comment>
<dbReference type="EMBL" id="QZFV01000149">
    <property type="protein sequence ID" value="RJQ76242.1"/>
    <property type="molecule type" value="Genomic_DNA"/>
</dbReference>
<evidence type="ECO:0000259" key="6">
    <source>
        <dbReference type="PROSITE" id="PS51387"/>
    </source>
</evidence>
<dbReference type="InterPro" id="IPR016169">
    <property type="entry name" value="FAD-bd_PCMH_sub2"/>
</dbReference>
<evidence type="ECO:0000256" key="4">
    <source>
        <dbReference type="ARBA" id="ARBA00022827"/>
    </source>
</evidence>
<dbReference type="InterPro" id="IPR006311">
    <property type="entry name" value="TAT_signal"/>
</dbReference>
<dbReference type="InterPro" id="IPR016167">
    <property type="entry name" value="FAD-bd_PCMH_sub1"/>
</dbReference>
<protein>
    <submittedName>
        <fullName evidence="7">FAD-binding oxidoreductase</fullName>
    </submittedName>
</protein>
<dbReference type="Proteomes" id="UP000285112">
    <property type="component" value="Unassembled WGS sequence"/>
</dbReference>
<organism evidence="7 8">
    <name type="scientific">Amycolatopsis panacis</name>
    <dbReference type="NCBI Taxonomy" id="2340917"/>
    <lineage>
        <taxon>Bacteria</taxon>
        <taxon>Bacillati</taxon>
        <taxon>Actinomycetota</taxon>
        <taxon>Actinomycetes</taxon>
        <taxon>Pseudonocardiales</taxon>
        <taxon>Pseudonocardiaceae</taxon>
        <taxon>Amycolatopsis</taxon>
    </lineage>
</organism>
<accession>A0A419HJZ3</accession>
<reference evidence="7 8" key="1">
    <citation type="submission" date="2018-09" db="EMBL/GenBank/DDBJ databases">
        <title>YIM PH 21725 draft genome.</title>
        <authorList>
            <person name="Miao C."/>
        </authorList>
    </citation>
    <scope>NUCLEOTIDE SEQUENCE [LARGE SCALE GENOMIC DNA]</scope>
    <source>
        <strain evidence="8">YIM PH21725</strain>
    </source>
</reference>
<dbReference type="PROSITE" id="PS51318">
    <property type="entry name" value="TAT"/>
    <property type="match status" value="1"/>
</dbReference>
<dbReference type="InterPro" id="IPR050416">
    <property type="entry name" value="FAD-linked_Oxidoreductase"/>
</dbReference>
<proteinExistence type="inferred from homology"/>
<dbReference type="PANTHER" id="PTHR42973">
    <property type="entry name" value="BINDING OXIDOREDUCTASE, PUTATIVE (AFU_ORTHOLOGUE AFUA_1G17690)-RELATED"/>
    <property type="match status" value="1"/>
</dbReference>
<dbReference type="Gene3D" id="3.40.462.20">
    <property type="match status" value="1"/>
</dbReference>
<dbReference type="SUPFAM" id="SSF56176">
    <property type="entry name" value="FAD-binding/transporter-associated domain-like"/>
    <property type="match status" value="1"/>
</dbReference>
<comment type="similarity">
    <text evidence="2">Belongs to the oxygen-dependent FAD-linked oxidoreductase family.</text>
</comment>
<dbReference type="GO" id="GO:0071949">
    <property type="term" value="F:FAD binding"/>
    <property type="evidence" value="ECO:0007669"/>
    <property type="project" value="InterPro"/>
</dbReference>
<evidence type="ECO:0000256" key="2">
    <source>
        <dbReference type="ARBA" id="ARBA00005466"/>
    </source>
</evidence>
<dbReference type="InterPro" id="IPR036318">
    <property type="entry name" value="FAD-bd_PCMH-like_sf"/>
</dbReference>
<dbReference type="GO" id="GO:0016491">
    <property type="term" value="F:oxidoreductase activity"/>
    <property type="evidence" value="ECO:0007669"/>
    <property type="project" value="UniProtKB-KW"/>
</dbReference>
<dbReference type="PANTHER" id="PTHR42973:SF39">
    <property type="entry name" value="FAD-BINDING PCMH-TYPE DOMAIN-CONTAINING PROTEIN"/>
    <property type="match status" value="1"/>
</dbReference>
<keyword evidence="5" id="KW-0560">Oxidoreductase</keyword>
<evidence type="ECO:0000313" key="8">
    <source>
        <dbReference type="Proteomes" id="UP000285112"/>
    </source>
</evidence>
<dbReference type="Pfam" id="PF01565">
    <property type="entry name" value="FAD_binding_4"/>
    <property type="match status" value="1"/>
</dbReference>
<dbReference type="Gene3D" id="3.30.465.10">
    <property type="match status" value="1"/>
</dbReference>